<evidence type="ECO:0000259" key="1">
    <source>
        <dbReference type="Pfam" id="PF01609"/>
    </source>
</evidence>
<name>X1IUR7_9ZZZZ</name>
<gene>
    <name evidence="2" type="ORF">S03H2_51394</name>
</gene>
<dbReference type="Pfam" id="PF01609">
    <property type="entry name" value="DDE_Tnp_1"/>
    <property type="match status" value="1"/>
</dbReference>
<dbReference type="InterPro" id="IPR002559">
    <property type="entry name" value="Transposase_11"/>
</dbReference>
<dbReference type="EMBL" id="BARU01032603">
    <property type="protein sequence ID" value="GAH72975.1"/>
    <property type="molecule type" value="Genomic_DNA"/>
</dbReference>
<feature type="non-terminal residue" evidence="2">
    <location>
        <position position="1"/>
    </location>
</feature>
<sequence>LSELPILEETRAANVVDSKVIIPQLELAKDRFDLSICAVIADAGLDSAKVLNFIINDLKAKPYIARNLRREKDLKVSPTGNRICLAGFEMLYWGKFKEKGRTRLKFVCPIIHSKKFRKEHPFCPWMHPQFVKGTGCFAYTQVLSEDIRKQIAYGTPKFKKIYNLRSGCERIFSRLLDLCMQNPSVRGLRAISNHCTIAHITVLLIALTAAKTGNKDKIRFVKSFLPNI</sequence>
<organism evidence="2">
    <name type="scientific">marine sediment metagenome</name>
    <dbReference type="NCBI Taxonomy" id="412755"/>
    <lineage>
        <taxon>unclassified sequences</taxon>
        <taxon>metagenomes</taxon>
        <taxon>ecological metagenomes</taxon>
    </lineage>
</organism>
<reference evidence="2" key="1">
    <citation type="journal article" date="2014" name="Front. Microbiol.">
        <title>High frequency of phylogenetically diverse reductive dehalogenase-homologous genes in deep subseafloor sedimentary metagenomes.</title>
        <authorList>
            <person name="Kawai M."/>
            <person name="Futagami T."/>
            <person name="Toyoda A."/>
            <person name="Takaki Y."/>
            <person name="Nishi S."/>
            <person name="Hori S."/>
            <person name="Arai W."/>
            <person name="Tsubouchi T."/>
            <person name="Morono Y."/>
            <person name="Uchiyama I."/>
            <person name="Ito T."/>
            <person name="Fujiyama A."/>
            <person name="Inagaki F."/>
            <person name="Takami H."/>
        </authorList>
    </citation>
    <scope>NUCLEOTIDE SEQUENCE</scope>
    <source>
        <strain evidence="2">Expedition CK06-06</strain>
    </source>
</reference>
<comment type="caution">
    <text evidence="2">The sequence shown here is derived from an EMBL/GenBank/DDBJ whole genome shotgun (WGS) entry which is preliminary data.</text>
</comment>
<accession>X1IUR7</accession>
<evidence type="ECO:0000313" key="2">
    <source>
        <dbReference type="EMBL" id="GAH72975.1"/>
    </source>
</evidence>
<proteinExistence type="predicted"/>
<dbReference type="AlphaFoldDB" id="X1IUR7"/>
<dbReference type="GO" id="GO:0003677">
    <property type="term" value="F:DNA binding"/>
    <property type="evidence" value="ECO:0007669"/>
    <property type="project" value="InterPro"/>
</dbReference>
<feature type="domain" description="Transposase IS4-like" evidence="1">
    <location>
        <begin position="5"/>
        <end position="202"/>
    </location>
</feature>
<dbReference type="GO" id="GO:0006313">
    <property type="term" value="P:DNA transposition"/>
    <property type="evidence" value="ECO:0007669"/>
    <property type="project" value="InterPro"/>
</dbReference>
<protein>
    <recommendedName>
        <fullName evidence="1">Transposase IS4-like domain-containing protein</fullName>
    </recommendedName>
</protein>
<dbReference type="GO" id="GO:0004803">
    <property type="term" value="F:transposase activity"/>
    <property type="evidence" value="ECO:0007669"/>
    <property type="project" value="InterPro"/>
</dbReference>